<comment type="caution">
    <text evidence="2">The sequence shown here is derived from an EMBL/GenBank/DDBJ whole genome shotgun (WGS) entry which is preliminary data.</text>
</comment>
<keyword evidence="1" id="KW-1133">Transmembrane helix</keyword>
<evidence type="ECO:0000313" key="2">
    <source>
        <dbReference type="EMBL" id="KAH7130098.1"/>
    </source>
</evidence>
<proteinExistence type="predicted"/>
<reference evidence="2" key="1">
    <citation type="journal article" date="2021" name="Nat. Commun.">
        <title>Genetic determinants of endophytism in the Arabidopsis root mycobiome.</title>
        <authorList>
            <person name="Mesny F."/>
            <person name="Miyauchi S."/>
            <person name="Thiergart T."/>
            <person name="Pickel B."/>
            <person name="Atanasova L."/>
            <person name="Karlsson M."/>
            <person name="Huettel B."/>
            <person name="Barry K.W."/>
            <person name="Haridas S."/>
            <person name="Chen C."/>
            <person name="Bauer D."/>
            <person name="Andreopoulos W."/>
            <person name="Pangilinan J."/>
            <person name="LaButti K."/>
            <person name="Riley R."/>
            <person name="Lipzen A."/>
            <person name="Clum A."/>
            <person name="Drula E."/>
            <person name="Henrissat B."/>
            <person name="Kohler A."/>
            <person name="Grigoriev I.V."/>
            <person name="Martin F.M."/>
            <person name="Hacquard S."/>
        </authorList>
    </citation>
    <scope>NUCLEOTIDE SEQUENCE</scope>
    <source>
        <strain evidence="2">MPI-CAGE-CH-0243</strain>
    </source>
</reference>
<protein>
    <submittedName>
        <fullName evidence="2">Uncharacterized protein</fullName>
    </submittedName>
</protein>
<dbReference type="OrthoDB" id="3557612at2759"/>
<dbReference type="AlphaFoldDB" id="A0A9P9IPE3"/>
<organism evidence="2 3">
    <name type="scientific">Dendryphion nanum</name>
    <dbReference type="NCBI Taxonomy" id="256645"/>
    <lineage>
        <taxon>Eukaryota</taxon>
        <taxon>Fungi</taxon>
        <taxon>Dikarya</taxon>
        <taxon>Ascomycota</taxon>
        <taxon>Pezizomycotina</taxon>
        <taxon>Dothideomycetes</taxon>
        <taxon>Pleosporomycetidae</taxon>
        <taxon>Pleosporales</taxon>
        <taxon>Torulaceae</taxon>
        <taxon>Dendryphion</taxon>
    </lineage>
</organism>
<evidence type="ECO:0000256" key="1">
    <source>
        <dbReference type="SAM" id="Phobius"/>
    </source>
</evidence>
<dbReference type="Proteomes" id="UP000700596">
    <property type="component" value="Unassembled WGS sequence"/>
</dbReference>
<gene>
    <name evidence="2" type="ORF">B0J11DRAFT_243963</name>
</gene>
<evidence type="ECO:0000313" key="3">
    <source>
        <dbReference type="Proteomes" id="UP000700596"/>
    </source>
</evidence>
<keyword evidence="1" id="KW-0812">Transmembrane</keyword>
<accession>A0A9P9IPE3</accession>
<dbReference type="EMBL" id="JAGMWT010000004">
    <property type="protein sequence ID" value="KAH7130098.1"/>
    <property type="molecule type" value="Genomic_DNA"/>
</dbReference>
<sequence>MSTLFTSEDVERQVVEEDTIITDMSHPFGIFGLEFHTERAKCLSARTSQCCFLCIQGKRSAQYAVRVPCFRPNKPRQVRHSTMKPDESGIWKLDKIVYESLDPKEKACESDATIYHRLGEVCFQQQGKWKKWVPFYGVVDVREVKFQFTGVVEKEGRFPVHIHPINVDEVRQKADDTIAQEPSHDFGENCDDYGYHSNACDIGMDVLSLPCIKDQINAARQQKKRLGCLHQLKDCVRDPWSANGLRTLEGIAQESFVIHNDEIVVPIHQEKYDCTEEFPGIQIILGWQLDRIVDEVPAAVAWMWFGVAAVWLFVIVWGGSTGSWQFSIALGQLLAASLAVLIIRVKG</sequence>
<feature type="transmembrane region" description="Helical" evidence="1">
    <location>
        <begin position="299"/>
        <end position="318"/>
    </location>
</feature>
<feature type="transmembrane region" description="Helical" evidence="1">
    <location>
        <begin position="324"/>
        <end position="343"/>
    </location>
</feature>
<name>A0A9P9IPE3_9PLEO</name>
<keyword evidence="1" id="KW-0472">Membrane</keyword>
<keyword evidence="3" id="KW-1185">Reference proteome</keyword>